<proteinExistence type="predicted"/>
<gene>
    <name evidence="2" type="ORF">chiPu_0003886</name>
</gene>
<dbReference type="STRING" id="137246.A0A401S506"/>
<feature type="region of interest" description="Disordered" evidence="1">
    <location>
        <begin position="1"/>
        <end position="44"/>
    </location>
</feature>
<sequence length="79" mass="8265">MGANNGKQCGSEGKGSSSISSDMSSSTDHTPTKARGNAATSEGSASLPVCVSVFTNSEMQVFGLEQCEVCEREIREYLP</sequence>
<reference evidence="2 3" key="1">
    <citation type="journal article" date="2018" name="Nat. Ecol. Evol.">
        <title>Shark genomes provide insights into elasmobranch evolution and the origin of vertebrates.</title>
        <authorList>
            <person name="Hara Y"/>
            <person name="Yamaguchi K"/>
            <person name="Onimaru K"/>
            <person name="Kadota M"/>
            <person name="Koyanagi M"/>
            <person name="Keeley SD"/>
            <person name="Tatsumi K"/>
            <person name="Tanaka K"/>
            <person name="Motone F"/>
            <person name="Kageyama Y"/>
            <person name="Nozu R"/>
            <person name="Adachi N"/>
            <person name="Nishimura O"/>
            <person name="Nakagawa R"/>
            <person name="Tanegashima C"/>
            <person name="Kiyatake I"/>
            <person name="Matsumoto R"/>
            <person name="Murakumo K"/>
            <person name="Nishida K"/>
            <person name="Terakita A"/>
            <person name="Kuratani S"/>
            <person name="Sato K"/>
            <person name="Hyodo S Kuraku.S."/>
        </authorList>
    </citation>
    <scope>NUCLEOTIDE SEQUENCE [LARGE SCALE GENOMIC DNA]</scope>
</reference>
<protein>
    <submittedName>
        <fullName evidence="2">Uncharacterized protein</fullName>
    </submittedName>
</protein>
<dbReference type="Proteomes" id="UP000287033">
    <property type="component" value="Unassembled WGS sequence"/>
</dbReference>
<organism evidence="2 3">
    <name type="scientific">Chiloscyllium punctatum</name>
    <name type="common">Brownbanded bambooshark</name>
    <name type="synonym">Hemiscyllium punctatum</name>
    <dbReference type="NCBI Taxonomy" id="137246"/>
    <lineage>
        <taxon>Eukaryota</taxon>
        <taxon>Metazoa</taxon>
        <taxon>Chordata</taxon>
        <taxon>Craniata</taxon>
        <taxon>Vertebrata</taxon>
        <taxon>Chondrichthyes</taxon>
        <taxon>Elasmobranchii</taxon>
        <taxon>Galeomorphii</taxon>
        <taxon>Galeoidea</taxon>
        <taxon>Orectolobiformes</taxon>
        <taxon>Hemiscylliidae</taxon>
        <taxon>Chiloscyllium</taxon>
    </lineage>
</organism>
<accession>A0A401S506</accession>
<feature type="compositionally biased region" description="Low complexity" evidence="1">
    <location>
        <begin position="10"/>
        <end position="26"/>
    </location>
</feature>
<comment type="caution">
    <text evidence="2">The sequence shown here is derived from an EMBL/GenBank/DDBJ whole genome shotgun (WGS) entry which is preliminary data.</text>
</comment>
<evidence type="ECO:0000313" key="2">
    <source>
        <dbReference type="EMBL" id="GCC25476.1"/>
    </source>
</evidence>
<evidence type="ECO:0000256" key="1">
    <source>
        <dbReference type="SAM" id="MobiDB-lite"/>
    </source>
</evidence>
<dbReference type="OrthoDB" id="10580176at2759"/>
<name>A0A401S506_CHIPU</name>
<dbReference type="EMBL" id="BEZZ01000087">
    <property type="protein sequence ID" value="GCC25476.1"/>
    <property type="molecule type" value="Genomic_DNA"/>
</dbReference>
<dbReference type="AlphaFoldDB" id="A0A401S506"/>
<keyword evidence="3" id="KW-1185">Reference proteome</keyword>
<evidence type="ECO:0000313" key="3">
    <source>
        <dbReference type="Proteomes" id="UP000287033"/>
    </source>
</evidence>